<reference evidence="2 3" key="1">
    <citation type="submission" date="2019-07" db="EMBL/GenBank/DDBJ databases">
        <title>Georgenia wutianyii sp. nov. and Georgenia *** sp. nov. isolated from plateau pika (Ochotona curzoniae) in the Qinghai-Tibet plateau of China.</title>
        <authorList>
            <person name="Tian Z."/>
        </authorList>
    </citation>
    <scope>NUCLEOTIDE SEQUENCE [LARGE SCALE GENOMIC DNA]</scope>
    <source>
        <strain evidence="2 3">Z446</strain>
    </source>
</reference>
<protein>
    <submittedName>
        <fullName evidence="2">Uncharacterized protein</fullName>
    </submittedName>
</protein>
<dbReference type="EMBL" id="VJXR01000011">
    <property type="protein sequence ID" value="TRW46283.1"/>
    <property type="molecule type" value="Genomic_DNA"/>
</dbReference>
<feature type="region of interest" description="Disordered" evidence="1">
    <location>
        <begin position="1"/>
        <end position="68"/>
    </location>
</feature>
<accession>A0A552WVH4</accession>
<evidence type="ECO:0000313" key="3">
    <source>
        <dbReference type="Proteomes" id="UP000318693"/>
    </source>
</evidence>
<sequence length="68" mass="6835">MEKKEQKPGAADLTFGGAEDAIDTAADLVPSPSVHGDEGGGDPAASAHRDSAPGEVTARAKHRRGGRG</sequence>
<proteinExistence type="predicted"/>
<keyword evidence="3" id="KW-1185">Reference proteome</keyword>
<gene>
    <name evidence="2" type="ORF">FJ693_05965</name>
</gene>
<name>A0A552WVH4_9MICO</name>
<evidence type="ECO:0000313" key="2">
    <source>
        <dbReference type="EMBL" id="TRW46283.1"/>
    </source>
</evidence>
<feature type="compositionally biased region" description="Basic residues" evidence="1">
    <location>
        <begin position="59"/>
        <end position="68"/>
    </location>
</feature>
<dbReference type="Proteomes" id="UP000318693">
    <property type="component" value="Unassembled WGS sequence"/>
</dbReference>
<dbReference type="AlphaFoldDB" id="A0A552WVH4"/>
<comment type="caution">
    <text evidence="2">The sequence shown here is derived from an EMBL/GenBank/DDBJ whole genome shotgun (WGS) entry which is preliminary data.</text>
</comment>
<organism evidence="2 3">
    <name type="scientific">Georgenia yuyongxinii</name>
    <dbReference type="NCBI Taxonomy" id="2589797"/>
    <lineage>
        <taxon>Bacteria</taxon>
        <taxon>Bacillati</taxon>
        <taxon>Actinomycetota</taxon>
        <taxon>Actinomycetes</taxon>
        <taxon>Micrococcales</taxon>
        <taxon>Bogoriellaceae</taxon>
        <taxon>Georgenia</taxon>
    </lineage>
</organism>
<evidence type="ECO:0000256" key="1">
    <source>
        <dbReference type="SAM" id="MobiDB-lite"/>
    </source>
</evidence>
<dbReference type="RefSeq" id="WP_143417610.1">
    <property type="nucleotide sequence ID" value="NZ_VJXR01000011.1"/>
</dbReference>